<dbReference type="PANTHER" id="PTHR30069:SF29">
    <property type="entry name" value="HEMOGLOBIN AND HEMOGLOBIN-HAPTOGLOBIN-BINDING PROTEIN 1-RELATED"/>
    <property type="match status" value="1"/>
</dbReference>
<comment type="similarity">
    <text evidence="8">Belongs to the TonB-dependent receptor family.</text>
</comment>
<keyword evidence="5" id="KW-0732">Signal</keyword>
<organism evidence="10 11">
    <name type="scientific">Sphingobacterium oryzagri</name>
    <dbReference type="NCBI Taxonomy" id="3025669"/>
    <lineage>
        <taxon>Bacteria</taxon>
        <taxon>Pseudomonadati</taxon>
        <taxon>Bacteroidota</taxon>
        <taxon>Sphingobacteriia</taxon>
        <taxon>Sphingobacteriales</taxon>
        <taxon>Sphingobacteriaceae</taxon>
        <taxon>Sphingobacterium</taxon>
    </lineage>
</organism>
<dbReference type="PROSITE" id="PS52016">
    <property type="entry name" value="TONB_DEPENDENT_REC_3"/>
    <property type="match status" value="1"/>
</dbReference>
<dbReference type="InterPro" id="IPR012910">
    <property type="entry name" value="Plug_dom"/>
</dbReference>
<reference evidence="10 11" key="1">
    <citation type="submission" date="2023-02" db="EMBL/GenBank/DDBJ databases">
        <title>Genome sequence of Sphingobacterium sp. KACC 22765.</title>
        <authorList>
            <person name="Kim S."/>
            <person name="Heo J."/>
            <person name="Kwon S.-W."/>
        </authorList>
    </citation>
    <scope>NUCLEOTIDE SEQUENCE [LARGE SCALE GENOMIC DNA]</scope>
    <source>
        <strain evidence="10 11">KACC 22765</strain>
    </source>
</reference>
<proteinExistence type="inferred from homology"/>
<dbReference type="Proteomes" id="UP001221558">
    <property type="component" value="Chromosome"/>
</dbReference>
<keyword evidence="7 8" id="KW-0998">Cell outer membrane</keyword>
<keyword evidence="3 8" id="KW-1134">Transmembrane beta strand</keyword>
<feature type="domain" description="TonB-dependent receptor plug" evidence="9">
    <location>
        <begin position="51"/>
        <end position="155"/>
    </location>
</feature>
<dbReference type="Gene3D" id="2.170.130.10">
    <property type="entry name" value="TonB-dependent receptor, plug domain"/>
    <property type="match status" value="1"/>
</dbReference>
<dbReference type="InterPro" id="IPR039426">
    <property type="entry name" value="TonB-dep_rcpt-like"/>
</dbReference>
<evidence type="ECO:0000313" key="10">
    <source>
        <dbReference type="EMBL" id="WDF67087.1"/>
    </source>
</evidence>
<dbReference type="Gene3D" id="2.40.170.20">
    <property type="entry name" value="TonB-dependent receptor, beta-barrel domain"/>
    <property type="match status" value="1"/>
</dbReference>
<dbReference type="SUPFAM" id="SSF56935">
    <property type="entry name" value="Porins"/>
    <property type="match status" value="1"/>
</dbReference>
<evidence type="ECO:0000259" key="9">
    <source>
        <dbReference type="Pfam" id="PF07715"/>
    </source>
</evidence>
<keyword evidence="4 8" id="KW-0812">Transmembrane</keyword>
<dbReference type="InterPro" id="IPR036942">
    <property type="entry name" value="Beta-barrel_TonB_sf"/>
</dbReference>
<evidence type="ECO:0000256" key="2">
    <source>
        <dbReference type="ARBA" id="ARBA00022448"/>
    </source>
</evidence>
<evidence type="ECO:0000256" key="6">
    <source>
        <dbReference type="ARBA" id="ARBA00023136"/>
    </source>
</evidence>
<evidence type="ECO:0000256" key="1">
    <source>
        <dbReference type="ARBA" id="ARBA00004571"/>
    </source>
</evidence>
<keyword evidence="6 8" id="KW-0472">Membrane</keyword>
<dbReference type="EMBL" id="CP117880">
    <property type="protein sequence ID" value="WDF67087.1"/>
    <property type="molecule type" value="Genomic_DNA"/>
</dbReference>
<protein>
    <submittedName>
        <fullName evidence="10">TonB-dependent receptor plug domain-containing protein</fullName>
    </submittedName>
</protein>
<evidence type="ECO:0000256" key="3">
    <source>
        <dbReference type="ARBA" id="ARBA00022452"/>
    </source>
</evidence>
<gene>
    <name evidence="10" type="ORF">PQ465_12300</name>
</gene>
<dbReference type="InterPro" id="IPR037066">
    <property type="entry name" value="Plug_dom_sf"/>
</dbReference>
<evidence type="ECO:0000256" key="5">
    <source>
        <dbReference type="ARBA" id="ARBA00022729"/>
    </source>
</evidence>
<evidence type="ECO:0000256" key="7">
    <source>
        <dbReference type="ARBA" id="ARBA00023237"/>
    </source>
</evidence>
<sequence>MKRISKILHLLAFMPVIFVNDLKSQTQQTDTTKRVDIKAVDILRQQKAADLRRSPFAADGIDMQPLRMQNLDLNRVLDRLPGIRVRQNGGLGSEASYTIHGLTGNAIRFFVDGVPINNLGSAFGPGSIPSNSLERIEVYKGVTPIELGSDALGGAINLVTRQDLQNNLEFSYAAGSFNTHRATLSSYFSSKNKKLFAQLNGFINSSDNNYEVWGPGVAIAGSDGRIIENIRFKRFNDDYKSVGAKVSIGLRELAWADLLSIGLYASGSDRGIQTGRTMAFVYGAVRYDDRFMMPNIRYVKRNLAGGKLDVDIFAGINSLRGTTTDTSSNKFNWAGNVIDPNVQGELNGIRAQKSIYQFNDRNIQSRVNANYRFSEHLQMRLAYNGTWARREGADELGVAEWTIALREPQYMNKNIVGAAVESNNKNKTFQQILSFRALHYKAESVAYQYSGNSQRELVPISSDDLLWGGSYAARWIPATNWALKLSAENSIRLPEGVELFGDGTTILNSPNLQPEQSQNLNASVHRRFVFDDNLSLETSGNYFFRNTKNLIWLGEGDLFGTARYENLEKIRSQGFEVEARLNIRERFFWTLSSTYQDVRNRQRLAPSGAPNVVFNDRLRNMPYFFANSEFRLQSIRAGKSKYLSAYLNTQYIEKFYFGWPSLGNQATNAYVPRQFIQDAGTAVTFENLGLTVGLDCYNLFNQQIYDNYLLQKPGRFLSIKITYHLSNPF</sequence>
<evidence type="ECO:0000256" key="4">
    <source>
        <dbReference type="ARBA" id="ARBA00022692"/>
    </source>
</evidence>
<dbReference type="RefSeq" id="WP_274265823.1">
    <property type="nucleotide sequence ID" value="NZ_CP117880.1"/>
</dbReference>
<comment type="subcellular location">
    <subcellularLocation>
        <location evidence="1 8">Cell outer membrane</location>
        <topology evidence="1 8">Multi-pass membrane protein</topology>
    </subcellularLocation>
</comment>
<keyword evidence="11" id="KW-1185">Reference proteome</keyword>
<evidence type="ECO:0000313" key="11">
    <source>
        <dbReference type="Proteomes" id="UP001221558"/>
    </source>
</evidence>
<dbReference type="Pfam" id="PF07715">
    <property type="entry name" value="Plug"/>
    <property type="match status" value="1"/>
</dbReference>
<keyword evidence="2 8" id="KW-0813">Transport</keyword>
<evidence type="ECO:0000256" key="8">
    <source>
        <dbReference type="PROSITE-ProRule" id="PRU01360"/>
    </source>
</evidence>
<keyword evidence="10" id="KW-0675">Receptor</keyword>
<name>A0ABY7WBP7_9SPHI</name>
<accession>A0ABY7WBP7</accession>
<dbReference type="PANTHER" id="PTHR30069">
    <property type="entry name" value="TONB-DEPENDENT OUTER MEMBRANE RECEPTOR"/>
    <property type="match status" value="1"/>
</dbReference>